<protein>
    <recommendedName>
        <fullName evidence="11">Ig-like domain-containing protein</fullName>
    </recommendedName>
</protein>
<comment type="caution">
    <text evidence="9">The sequence shown here is derived from an EMBL/GenBank/DDBJ whole genome shotgun (WGS) entry which is preliminary data.</text>
</comment>
<keyword evidence="8" id="KW-0812">Transmembrane</keyword>
<evidence type="ECO:0000313" key="10">
    <source>
        <dbReference type="Proteomes" id="UP000683360"/>
    </source>
</evidence>
<evidence type="ECO:0000256" key="3">
    <source>
        <dbReference type="ARBA" id="ARBA00022737"/>
    </source>
</evidence>
<organism evidence="9 10">
    <name type="scientific">Mytilus edulis</name>
    <name type="common">Blue mussel</name>
    <dbReference type="NCBI Taxonomy" id="6550"/>
    <lineage>
        <taxon>Eukaryota</taxon>
        <taxon>Metazoa</taxon>
        <taxon>Spiralia</taxon>
        <taxon>Lophotrochozoa</taxon>
        <taxon>Mollusca</taxon>
        <taxon>Bivalvia</taxon>
        <taxon>Autobranchia</taxon>
        <taxon>Pteriomorphia</taxon>
        <taxon>Mytilida</taxon>
        <taxon>Mytiloidea</taxon>
        <taxon>Mytilidae</taxon>
        <taxon>Mytilinae</taxon>
        <taxon>Mytilus</taxon>
    </lineage>
</organism>
<name>A0A8S3QHZ9_MYTED</name>
<keyword evidence="8" id="KW-1133">Transmembrane helix</keyword>
<dbReference type="GO" id="GO:0016020">
    <property type="term" value="C:membrane"/>
    <property type="evidence" value="ECO:0007669"/>
    <property type="project" value="UniProtKB-SubCell"/>
</dbReference>
<evidence type="ECO:0000313" key="9">
    <source>
        <dbReference type="EMBL" id="CAG2195939.1"/>
    </source>
</evidence>
<dbReference type="InterPro" id="IPR036116">
    <property type="entry name" value="FN3_sf"/>
</dbReference>
<proteinExistence type="predicted"/>
<dbReference type="Proteomes" id="UP000683360">
    <property type="component" value="Unassembled WGS sequence"/>
</dbReference>
<evidence type="ECO:0000256" key="4">
    <source>
        <dbReference type="ARBA" id="ARBA00023136"/>
    </source>
</evidence>
<evidence type="ECO:0000256" key="2">
    <source>
        <dbReference type="ARBA" id="ARBA00022729"/>
    </source>
</evidence>
<dbReference type="GO" id="GO:0007157">
    <property type="term" value="P:heterophilic cell-cell adhesion via plasma membrane cell adhesion molecules"/>
    <property type="evidence" value="ECO:0007669"/>
    <property type="project" value="TreeGrafter"/>
</dbReference>
<keyword evidence="3" id="KW-0677">Repeat</keyword>
<keyword evidence="2" id="KW-0732">Signal</keyword>
<dbReference type="PANTHER" id="PTHR23277">
    <property type="entry name" value="NECTIN-RELATED"/>
    <property type="match status" value="1"/>
</dbReference>
<keyword evidence="10" id="KW-1185">Reference proteome</keyword>
<dbReference type="InterPro" id="IPR003961">
    <property type="entry name" value="FN3_dom"/>
</dbReference>
<evidence type="ECO:0000256" key="8">
    <source>
        <dbReference type="SAM" id="Phobius"/>
    </source>
</evidence>
<dbReference type="PANTHER" id="PTHR23277:SF108">
    <property type="entry name" value="FASCICLIN-3"/>
    <property type="match status" value="1"/>
</dbReference>
<dbReference type="InterPro" id="IPR013783">
    <property type="entry name" value="Ig-like_fold"/>
</dbReference>
<keyword evidence="5" id="KW-1015">Disulfide bond</keyword>
<gene>
    <name evidence="9" type="ORF">MEDL_10833</name>
</gene>
<feature type="region of interest" description="Disordered" evidence="7">
    <location>
        <begin position="599"/>
        <end position="626"/>
    </location>
</feature>
<keyword evidence="6" id="KW-0325">Glycoprotein</keyword>
<accession>A0A8S3QHZ9</accession>
<feature type="compositionally biased region" description="Polar residues" evidence="7">
    <location>
        <begin position="599"/>
        <end position="617"/>
    </location>
</feature>
<dbReference type="AlphaFoldDB" id="A0A8S3QHZ9"/>
<evidence type="ECO:0008006" key="11">
    <source>
        <dbReference type="Google" id="ProtNLM"/>
    </source>
</evidence>
<dbReference type="SUPFAM" id="SSF49265">
    <property type="entry name" value="Fibronectin type III"/>
    <property type="match status" value="1"/>
</dbReference>
<dbReference type="InterPro" id="IPR051427">
    <property type="entry name" value="Nectin/Nectin-like"/>
</dbReference>
<evidence type="ECO:0000256" key="6">
    <source>
        <dbReference type="ARBA" id="ARBA00023180"/>
    </source>
</evidence>
<dbReference type="CDD" id="cd00063">
    <property type="entry name" value="FN3"/>
    <property type="match status" value="1"/>
</dbReference>
<feature type="transmembrane region" description="Helical" evidence="8">
    <location>
        <begin position="424"/>
        <end position="445"/>
    </location>
</feature>
<keyword evidence="4 8" id="KW-0472">Membrane</keyword>
<dbReference type="Gene3D" id="2.60.40.10">
    <property type="entry name" value="Immunoglobulins"/>
    <property type="match status" value="1"/>
</dbReference>
<reference evidence="9" key="1">
    <citation type="submission" date="2021-03" db="EMBL/GenBank/DDBJ databases">
        <authorList>
            <person name="Bekaert M."/>
        </authorList>
    </citation>
    <scope>NUCLEOTIDE SEQUENCE</scope>
</reference>
<dbReference type="GO" id="GO:0005912">
    <property type="term" value="C:adherens junction"/>
    <property type="evidence" value="ECO:0007669"/>
    <property type="project" value="TreeGrafter"/>
</dbReference>
<evidence type="ECO:0000256" key="1">
    <source>
        <dbReference type="ARBA" id="ARBA00004370"/>
    </source>
</evidence>
<evidence type="ECO:0000256" key="5">
    <source>
        <dbReference type="ARBA" id="ARBA00023157"/>
    </source>
</evidence>
<comment type="subcellular location">
    <subcellularLocation>
        <location evidence="1">Membrane</location>
    </subcellularLocation>
</comment>
<dbReference type="EMBL" id="CAJPWZ010000538">
    <property type="protein sequence ID" value="CAG2195939.1"/>
    <property type="molecule type" value="Genomic_DNA"/>
</dbReference>
<evidence type="ECO:0000256" key="7">
    <source>
        <dbReference type="SAM" id="MobiDB-lite"/>
    </source>
</evidence>
<sequence>MEKGLSSHFQQVGVIHGSPLTSSKITVQGAIIRNGEKVVRGVEGKELKIVCNIESNIPDIAFVLHINGFESGRFGSGNLTYSFIPSKNDNMKSFKCSAYSIFLMKQLSIKVLLDIQYPPVVNIRKEVTETKVKLTCNPRGNPENYTFADWEHWSEFKEFIRNVQGTPDGKLTLLKPNNGNRLHENDGIYKCKTSNGIEGTNGILYKKGSVVLNNKGPPIFVNANKFNMVVTVKNVFERAIERIITHDRFHGINVTVSGLNITFLLTLGRIEDFTDYTITACNYWGCNDFTVKITSNCRLEPPTYVAVITYARYLEVVWEPGFDGGYQQTFFVEYQQEPGNTWKRSGPVVDNKKVASEEWRRSGPIIDNMKTRMSNRLSNMTPNTRYLVKMFSRKEIGESKKTTIIDAMTLANNKSVQQVLSSQGIVILVLVIIITVIGSGIGLCIRKVITPAHDLRTEPSSDESAHYTEITGDDYRRTTFQENDNSIISMVNIIGVGNEDTVSLFSEHASASSDDHTNTLENYDDGYEKPYTTLVVQNRADEENWIITPTHVLTTEANIIESGHYTEINEDDYRQTILQENENSIISTVNVIGVDNTDTAAQSSGQSSRSFDNNIDTSEGYDDGYEKPYTTLMVQQRADEEHVYLNTNTFYENATPFEKACPDRPLWRK</sequence>
<dbReference type="GO" id="GO:0007156">
    <property type="term" value="P:homophilic cell adhesion via plasma membrane adhesion molecules"/>
    <property type="evidence" value="ECO:0007669"/>
    <property type="project" value="TreeGrafter"/>
</dbReference>
<dbReference type="OrthoDB" id="6161934at2759"/>